<name>A0A286GA32_9PROT</name>
<dbReference type="Proteomes" id="UP000219621">
    <property type="component" value="Unassembled WGS sequence"/>
</dbReference>
<dbReference type="RefSeq" id="WP_097277914.1">
    <property type="nucleotide sequence ID" value="NZ_OCNJ01000002.1"/>
</dbReference>
<reference evidence="1 2" key="1">
    <citation type="submission" date="2017-09" db="EMBL/GenBank/DDBJ databases">
        <authorList>
            <person name="Ehlers B."/>
            <person name="Leendertz F.H."/>
        </authorList>
    </citation>
    <scope>NUCLEOTIDE SEQUENCE [LARGE SCALE GENOMIC DNA]</scope>
    <source>
        <strain evidence="1 2">USBA 140</strain>
    </source>
</reference>
<evidence type="ECO:0000313" key="2">
    <source>
        <dbReference type="Proteomes" id="UP000219621"/>
    </source>
</evidence>
<sequence>MRFGLKFSTSRPTDSVERWLERLCHARFEIRLDGVDVEKGRKDLLLVFEDATDRDRVKQALKSRAA</sequence>
<accession>A0A286GA32</accession>
<proteinExistence type="predicted"/>
<keyword evidence="2" id="KW-1185">Reference proteome</keyword>
<gene>
    <name evidence="1" type="ORF">SAMN05421508_102136</name>
</gene>
<protein>
    <submittedName>
        <fullName evidence="1">Uncharacterized protein</fullName>
    </submittedName>
</protein>
<evidence type="ECO:0000313" key="1">
    <source>
        <dbReference type="EMBL" id="SOD91844.1"/>
    </source>
</evidence>
<organism evidence="1 2">
    <name type="scientific">Caenispirillum bisanense</name>
    <dbReference type="NCBI Taxonomy" id="414052"/>
    <lineage>
        <taxon>Bacteria</taxon>
        <taxon>Pseudomonadati</taxon>
        <taxon>Pseudomonadota</taxon>
        <taxon>Alphaproteobacteria</taxon>
        <taxon>Rhodospirillales</taxon>
        <taxon>Novispirillaceae</taxon>
        <taxon>Caenispirillum</taxon>
    </lineage>
</organism>
<dbReference type="EMBL" id="OCNJ01000002">
    <property type="protein sequence ID" value="SOD91844.1"/>
    <property type="molecule type" value="Genomic_DNA"/>
</dbReference>
<dbReference type="AlphaFoldDB" id="A0A286GA32"/>